<evidence type="ECO:0000313" key="3">
    <source>
        <dbReference type="Proteomes" id="UP000054217"/>
    </source>
</evidence>
<sequence length="596" mass="66434">MELLMASPSAPLLPMHECGDSRYWKGGNLVWEASGSVHTLCQAPSQPCHLVLLQADKLRPVRSLVQAHSVANAVESGVGEARAIRRKRVNLRMGHASWSADAGNWIGLGATANVSLLPDSFTVSHGNKRSCQRHQMGLFNKFSKSGETTILLSMDVIVFSTESAISIVDPTNSGKSESCLAFLTPVSERPFAKCEGAFSDEWRPETLHHDGRRVKVSSRRKAEQHSSCGPVILLHIRKRRCRGKHVTVDGFKLRRLRQAEDAGASMFGSVFDGRLGQAWDIVQGLLNSLERKGHWSQEKEKAAPEKEHLAALKKENKAIPEVKKGTLEKHVTIRLRNTPLEHSGHHSPVVNPTDLPERSKGNRNQVDLDNTITCGRPTSPEQQERPVYLANLSNVLDGQFDAVEVSEATIHRRHNAPGRIFPSRRGLLSSFINRAKCLCRRFWCEGDVEYLAGNHAFRRGAQTLNPSGYPKWIVLLINLLNLLYQQFGMQDAVMNSTKIISRRRVPFQFAPPGFGGSFQSLVNLADCLDQRFKREGTLGDLEKIISLRRAALECVPPEPSFQCTSLVALAECLLEKYQKLGNNPRQFKSFLRRVSS</sequence>
<dbReference type="Proteomes" id="UP000054217">
    <property type="component" value="Unassembled WGS sequence"/>
</dbReference>
<evidence type="ECO:0000313" key="2">
    <source>
        <dbReference type="EMBL" id="KIO01133.1"/>
    </source>
</evidence>
<dbReference type="HOGENOM" id="CLU_457916_0_0_1"/>
<dbReference type="AlphaFoldDB" id="A0A0C3IWC5"/>
<gene>
    <name evidence="2" type="ORF">M404DRAFT_10101</name>
</gene>
<dbReference type="OrthoDB" id="10470049at2759"/>
<feature type="compositionally biased region" description="Polar residues" evidence="1">
    <location>
        <begin position="362"/>
        <end position="373"/>
    </location>
</feature>
<dbReference type="EMBL" id="KN831991">
    <property type="protein sequence ID" value="KIO01133.1"/>
    <property type="molecule type" value="Genomic_DNA"/>
</dbReference>
<keyword evidence="3" id="KW-1185">Reference proteome</keyword>
<reference evidence="3" key="2">
    <citation type="submission" date="2015-01" db="EMBL/GenBank/DDBJ databases">
        <title>Evolutionary Origins and Diversification of the Mycorrhizal Mutualists.</title>
        <authorList>
            <consortium name="DOE Joint Genome Institute"/>
            <consortium name="Mycorrhizal Genomics Consortium"/>
            <person name="Kohler A."/>
            <person name="Kuo A."/>
            <person name="Nagy L.G."/>
            <person name="Floudas D."/>
            <person name="Copeland A."/>
            <person name="Barry K.W."/>
            <person name="Cichocki N."/>
            <person name="Veneault-Fourrey C."/>
            <person name="LaButti K."/>
            <person name="Lindquist E.A."/>
            <person name="Lipzen A."/>
            <person name="Lundell T."/>
            <person name="Morin E."/>
            <person name="Murat C."/>
            <person name="Riley R."/>
            <person name="Ohm R."/>
            <person name="Sun H."/>
            <person name="Tunlid A."/>
            <person name="Henrissat B."/>
            <person name="Grigoriev I.V."/>
            <person name="Hibbett D.S."/>
            <person name="Martin F."/>
        </authorList>
    </citation>
    <scope>NUCLEOTIDE SEQUENCE [LARGE SCALE GENOMIC DNA]</scope>
    <source>
        <strain evidence="3">Marx 270</strain>
    </source>
</reference>
<protein>
    <submittedName>
        <fullName evidence="2">Uncharacterized protein</fullName>
    </submittedName>
</protein>
<reference evidence="2 3" key="1">
    <citation type="submission" date="2014-04" db="EMBL/GenBank/DDBJ databases">
        <authorList>
            <consortium name="DOE Joint Genome Institute"/>
            <person name="Kuo A."/>
            <person name="Kohler A."/>
            <person name="Costa M.D."/>
            <person name="Nagy L.G."/>
            <person name="Floudas D."/>
            <person name="Copeland A."/>
            <person name="Barry K.W."/>
            <person name="Cichocki N."/>
            <person name="Veneault-Fourrey C."/>
            <person name="LaButti K."/>
            <person name="Lindquist E.A."/>
            <person name="Lipzen A."/>
            <person name="Lundell T."/>
            <person name="Morin E."/>
            <person name="Murat C."/>
            <person name="Sun H."/>
            <person name="Tunlid A."/>
            <person name="Henrissat B."/>
            <person name="Grigoriev I.V."/>
            <person name="Hibbett D.S."/>
            <person name="Martin F."/>
            <person name="Nordberg H.P."/>
            <person name="Cantor M.N."/>
            <person name="Hua S.X."/>
        </authorList>
    </citation>
    <scope>NUCLEOTIDE SEQUENCE [LARGE SCALE GENOMIC DNA]</scope>
    <source>
        <strain evidence="2 3">Marx 270</strain>
    </source>
</reference>
<dbReference type="InParanoid" id="A0A0C3IWC5"/>
<accession>A0A0C3IWC5</accession>
<organism evidence="2 3">
    <name type="scientific">Pisolithus tinctorius Marx 270</name>
    <dbReference type="NCBI Taxonomy" id="870435"/>
    <lineage>
        <taxon>Eukaryota</taxon>
        <taxon>Fungi</taxon>
        <taxon>Dikarya</taxon>
        <taxon>Basidiomycota</taxon>
        <taxon>Agaricomycotina</taxon>
        <taxon>Agaricomycetes</taxon>
        <taxon>Agaricomycetidae</taxon>
        <taxon>Boletales</taxon>
        <taxon>Sclerodermatineae</taxon>
        <taxon>Pisolithaceae</taxon>
        <taxon>Pisolithus</taxon>
    </lineage>
</organism>
<feature type="region of interest" description="Disordered" evidence="1">
    <location>
        <begin position="340"/>
        <end position="383"/>
    </location>
</feature>
<name>A0A0C3IWC5_PISTI</name>
<proteinExistence type="predicted"/>
<dbReference type="STRING" id="870435.A0A0C3IWC5"/>
<evidence type="ECO:0000256" key="1">
    <source>
        <dbReference type="SAM" id="MobiDB-lite"/>
    </source>
</evidence>